<reference evidence="2" key="2">
    <citation type="submission" date="2021-04" db="EMBL/GenBank/DDBJ databases">
        <title>Complete Genome and methylome analysis of Thiothrix fructosivorans ATCC 49748.</title>
        <authorList>
            <person name="Fomenkov A."/>
            <person name="Sun L."/>
            <person name="Vincze T."/>
            <person name="Grabovich M.Y."/>
            <person name="Roberts R.J."/>
        </authorList>
    </citation>
    <scope>NUCLEOTIDE SEQUENCE</scope>
    <source>
        <strain evidence="2">ATCC 49748</strain>
    </source>
</reference>
<dbReference type="EMBL" id="CP072748">
    <property type="protein sequence ID" value="QTX10134.1"/>
    <property type="molecule type" value="Genomic_DNA"/>
</dbReference>
<keyword evidence="3" id="KW-1185">Reference proteome</keyword>
<dbReference type="InterPro" id="IPR025354">
    <property type="entry name" value="DUF4258"/>
</dbReference>
<organism evidence="2">
    <name type="scientific">Thiothrix fructosivorans</name>
    <dbReference type="NCBI Taxonomy" id="111770"/>
    <lineage>
        <taxon>Bacteria</taxon>
        <taxon>Pseudomonadati</taxon>
        <taxon>Pseudomonadota</taxon>
        <taxon>Gammaproteobacteria</taxon>
        <taxon>Thiotrichales</taxon>
        <taxon>Thiotrichaceae</taxon>
        <taxon>Thiothrix</taxon>
    </lineage>
</organism>
<dbReference type="AlphaFoldDB" id="A0A8B0SGG7"/>
<gene>
    <name evidence="2" type="ORF">J1836_016285</name>
    <name evidence="1" type="ORF">J1836_20900</name>
</gene>
<protein>
    <submittedName>
        <fullName evidence="2">DUF4258 domain-containing protein</fullName>
    </submittedName>
</protein>
<dbReference type="Pfam" id="PF14076">
    <property type="entry name" value="DUF4258"/>
    <property type="match status" value="1"/>
</dbReference>
<accession>A0A8B0SGG7</accession>
<evidence type="ECO:0000313" key="2">
    <source>
        <dbReference type="EMBL" id="QTX10134.1"/>
    </source>
</evidence>
<dbReference type="EMBL" id="JAFMPM010000008">
    <property type="protein sequence ID" value="MBO0615360.1"/>
    <property type="molecule type" value="Genomic_DNA"/>
</dbReference>
<evidence type="ECO:0000313" key="3">
    <source>
        <dbReference type="Proteomes" id="UP000664466"/>
    </source>
</evidence>
<dbReference type="Proteomes" id="UP000664466">
    <property type="component" value="Unassembled WGS sequence"/>
</dbReference>
<name>A0A8B0SGG7_9GAMM</name>
<dbReference type="RefSeq" id="WP_207253067.1">
    <property type="nucleotide sequence ID" value="NZ_JAFMPM010000008.1"/>
</dbReference>
<reference evidence="1 3" key="1">
    <citation type="submission" date="2021-03" db="EMBL/GenBank/DDBJ databases">
        <title>Draft genome and methylome analysis of Thiotrix fructosivoruns ATCC 49748.</title>
        <authorList>
            <person name="Fomenkov A."/>
            <person name="Grabovich M.Y."/>
            <person name="Roberts R.J."/>
        </authorList>
    </citation>
    <scope>NUCLEOTIDE SEQUENCE [LARGE SCALE GENOMIC DNA]</scope>
    <source>
        <strain evidence="1 3">ATCC 49748</strain>
    </source>
</reference>
<sequence length="86" mass="10192">MEWHSQRFNKRVILTHHADERIEARRISQSEMETLVEQGELLYKDSEHLWIFKALEGRTDNLICAAAIERNALIIKTVMTNWEKTP</sequence>
<proteinExistence type="predicted"/>
<evidence type="ECO:0000313" key="1">
    <source>
        <dbReference type="EMBL" id="MBO0615360.1"/>
    </source>
</evidence>